<evidence type="ECO:0008006" key="4">
    <source>
        <dbReference type="Google" id="ProtNLM"/>
    </source>
</evidence>
<dbReference type="EMBL" id="JAURUP010000006">
    <property type="protein sequence ID" value="MDP9750346.1"/>
    <property type="molecule type" value="Genomic_DNA"/>
</dbReference>
<keyword evidence="3" id="KW-1185">Reference proteome</keyword>
<protein>
    <recommendedName>
        <fullName evidence="4">Flp pilus assembly protein TadB</fullName>
    </recommendedName>
</protein>
<accession>A0ABT9M2I4</accession>
<organism evidence="2 3">
    <name type="scientific">Thermoanaerobacter pentosaceus</name>
    <dbReference type="NCBI Taxonomy" id="694059"/>
    <lineage>
        <taxon>Bacteria</taxon>
        <taxon>Bacillati</taxon>
        <taxon>Bacillota</taxon>
        <taxon>Clostridia</taxon>
        <taxon>Thermoanaerobacterales</taxon>
        <taxon>Thermoanaerobacteraceae</taxon>
        <taxon>Thermoanaerobacter</taxon>
    </lineage>
</organism>
<dbReference type="Proteomes" id="UP001223886">
    <property type="component" value="Unassembled WGS sequence"/>
</dbReference>
<keyword evidence="1" id="KW-0812">Transmembrane</keyword>
<feature type="transmembrane region" description="Helical" evidence="1">
    <location>
        <begin position="89"/>
        <end position="109"/>
    </location>
</feature>
<evidence type="ECO:0000256" key="1">
    <source>
        <dbReference type="SAM" id="Phobius"/>
    </source>
</evidence>
<evidence type="ECO:0000313" key="2">
    <source>
        <dbReference type="EMBL" id="MDP9750346.1"/>
    </source>
</evidence>
<sequence length="266" mass="31006">MKYAAVLLFFISFYLLLSEMYISLLKNKYQKTAKEYRFPFLSESSREKLNRKLERLEYPFGLNADKYMVYKILILPLSAVYALNFQMQFVQAVIFITGLFFAPDIYLYFKEKEMREAVRREILTIVDIFEAGTAVDIDYGELIHLASKAVKTRWLSRRLEKISAEYHVTKDNKRLYDSIKNIADLPELISLSNILEQKDITGRAKEMLSNLSYTLYSYQLGQTMTKNKTSDYKVLFASFLIAVGVFGVYFATLFPDAMSGIRVLFH</sequence>
<comment type="caution">
    <text evidence="2">The sequence shown here is derived from an EMBL/GenBank/DDBJ whole genome shotgun (WGS) entry which is preliminary data.</text>
</comment>
<feature type="transmembrane region" description="Helical" evidence="1">
    <location>
        <begin position="6"/>
        <end position="25"/>
    </location>
</feature>
<feature type="transmembrane region" description="Helical" evidence="1">
    <location>
        <begin position="234"/>
        <end position="254"/>
    </location>
</feature>
<keyword evidence="1" id="KW-1133">Transmembrane helix</keyword>
<gene>
    <name evidence="2" type="ORF">J2S24_000814</name>
</gene>
<keyword evidence="1" id="KW-0472">Membrane</keyword>
<reference evidence="2 3" key="1">
    <citation type="submission" date="2023-07" db="EMBL/GenBank/DDBJ databases">
        <title>Genomic Encyclopedia of Type Strains, Phase IV (KMG-IV): sequencing the most valuable type-strain genomes for metagenomic binning, comparative biology and taxonomic classification.</title>
        <authorList>
            <person name="Goeker M."/>
        </authorList>
    </citation>
    <scope>NUCLEOTIDE SEQUENCE [LARGE SCALE GENOMIC DNA]</scope>
    <source>
        <strain evidence="2 3">DSM 25963</strain>
    </source>
</reference>
<evidence type="ECO:0000313" key="3">
    <source>
        <dbReference type="Proteomes" id="UP001223886"/>
    </source>
</evidence>
<dbReference type="RefSeq" id="WP_307680959.1">
    <property type="nucleotide sequence ID" value="NZ_JAURUP010000006.1"/>
</dbReference>
<name>A0ABT9M2I4_9THEO</name>
<proteinExistence type="predicted"/>